<dbReference type="SUPFAM" id="SSF52540">
    <property type="entry name" value="P-loop containing nucleoside triphosphate hydrolases"/>
    <property type="match status" value="1"/>
</dbReference>
<accession>A0A2R6Y0A6</accession>
<dbReference type="PANTHER" id="PTHR43788">
    <property type="entry name" value="DNA2/NAM7 HELICASE FAMILY MEMBER"/>
    <property type="match status" value="1"/>
</dbReference>
<sequence>MINSREFINKILRYWLALEALTPQTADKAHPHDKIEPSYEINKEKGAMPWMEGHEHRRKQPRDQHQWHYIVQAGLYDIRKFYENILDEVKNLIADNEREDDEYDRVSGTGRLYDVEVDAKGRPIVETFALSMAGWAAGVILHQGVGALQQGTWCNLNGLPQPGREEIQRRSGLSGFDTLEAALRKELAERVRMLEKPVDKAWFDDFTRLVIRHCGLTEELLGTTPRYIVKSKQLKKVQKNSVPDQLRDRKRDQSLDQFHDHPHDQPRIASPSEVDHVADARPVEEGLINSFYIADLHRIESSSYLGGDAFLSYFKSIIDRDSGERRIDLRSKEGEMEVVRLLHPRYFPQGSWPSGYPLVRSQQFAVNALWNHLTSKQGGLFAVNGPPGTGKTTLLRDIVAAVVVDRAKILSEYDDPRKIFLPKRKYDENEPPYYPIQNLDHAIVVASSNNGAVENVTLELPKTDAVANNFVNQAAYFQELAIALLQSAEKQSSVSKSWGLIAARLGKKENRDQFIQIVLEKRPVLHRSEVSAEAIGLIHRLKEISDGKRSPEKSWSEVVKDFEEALRKEQAHRSRIAREAENLNHYLDVRRSIRNQMRQIQEYKYKERISKLEQEIEQLKNRRSQLEVDIQRRRDAWLHHKRRKPGWLETLRTFGRSYRRWRHKLKELEAEYQEGLNLEEKLIADLREKEKAWKEKQIKIERSKSQCQNSIQLLKEYKEKIKKLKSNFGDRIPLRYGSIDAAKAELQAPWADEDWRQARIEVFLRALELHQAFIENAADQMRSNLILVKRWLSGKTLPADGLKTALETLGLVVPVVSTTFASFPRMFRDFEPHSVGWLLIDEAGQARPQEAAGALWRAKRVVVVGDPLQLEPVVTLPKRIVAAFGKIFDVEGDWWPTHASVQSLADRSMIYGTKLKQFDGREVWVGAPLRVHRRCDNPMFSISNRLSYNNMMVWGRKPSTIQLPESGWIDVPFSGRIDSKHFVPEEGEALKKLLSILIKCESFDPKDVYIISPFRDVVRQIRQKLLAAAFRVPQERVGTVHTTQGKEAAVVILVLGGGGPMNSGAREWAAEKPNLLNVAVSRAKERFYVIGDRSVWKDLGGFSIVAEMLKPLKLEDVDCAVVNLNSGSEPQLSRESRRESL</sequence>
<feature type="coiled-coil region" evidence="6">
    <location>
        <begin position="602"/>
        <end position="727"/>
    </location>
</feature>
<dbReference type="InterPro" id="IPR027417">
    <property type="entry name" value="P-loop_NTPase"/>
</dbReference>
<evidence type="ECO:0000256" key="4">
    <source>
        <dbReference type="ARBA" id="ARBA00022806"/>
    </source>
</evidence>
<keyword evidence="3" id="KW-0378">Hydrolase</keyword>
<dbReference type="GO" id="GO:0005524">
    <property type="term" value="F:ATP binding"/>
    <property type="evidence" value="ECO:0007669"/>
    <property type="project" value="UniProtKB-KW"/>
</dbReference>
<dbReference type="Pfam" id="PF13086">
    <property type="entry name" value="AAA_11"/>
    <property type="match status" value="2"/>
</dbReference>
<dbReference type="Pfam" id="PF13087">
    <property type="entry name" value="AAA_12"/>
    <property type="match status" value="1"/>
</dbReference>
<dbReference type="CDD" id="cd18808">
    <property type="entry name" value="SF1_C_Upf1"/>
    <property type="match status" value="1"/>
</dbReference>
<dbReference type="PANTHER" id="PTHR43788:SF8">
    <property type="entry name" value="DNA-BINDING PROTEIN SMUBP-2"/>
    <property type="match status" value="1"/>
</dbReference>
<comment type="similarity">
    <text evidence="1">Belongs to the DNA2/NAM7 helicase family.</text>
</comment>
<evidence type="ECO:0000259" key="8">
    <source>
        <dbReference type="Pfam" id="PF13087"/>
    </source>
</evidence>
<evidence type="ECO:0000256" key="2">
    <source>
        <dbReference type="ARBA" id="ARBA00022741"/>
    </source>
</evidence>
<feature type="domain" description="DNA2/NAM7 helicase helicase" evidence="7">
    <location>
        <begin position="361"/>
        <end position="635"/>
    </location>
</feature>
<dbReference type="GO" id="GO:0016787">
    <property type="term" value="F:hydrolase activity"/>
    <property type="evidence" value="ECO:0007669"/>
    <property type="project" value="UniProtKB-KW"/>
</dbReference>
<evidence type="ECO:0000256" key="3">
    <source>
        <dbReference type="ARBA" id="ARBA00022801"/>
    </source>
</evidence>
<proteinExistence type="inferred from homology"/>
<protein>
    <submittedName>
        <fullName evidence="9">Superfamily I DNA helicase</fullName>
    </submittedName>
</protein>
<feature type="domain" description="DNA2/NAM7 helicase-like C-terminal" evidence="8">
    <location>
        <begin position="981"/>
        <end position="1093"/>
    </location>
</feature>
<dbReference type="InterPro" id="IPR041677">
    <property type="entry name" value="DNA2/NAM7_AAA_11"/>
</dbReference>
<dbReference type="InterPro" id="IPR041679">
    <property type="entry name" value="DNA2/NAM7-like_C"/>
</dbReference>
<dbReference type="AlphaFoldDB" id="A0A2R6Y0A6"/>
<dbReference type="InterPro" id="IPR050534">
    <property type="entry name" value="Coronavir_polyprotein_1ab"/>
</dbReference>
<evidence type="ECO:0000259" key="7">
    <source>
        <dbReference type="Pfam" id="PF13086"/>
    </source>
</evidence>
<evidence type="ECO:0000313" key="10">
    <source>
        <dbReference type="Proteomes" id="UP000244338"/>
    </source>
</evidence>
<keyword evidence="4 9" id="KW-0347">Helicase</keyword>
<organism evidence="9 10">
    <name type="scientific">Candidatus Carbonibacillus altaicus</name>
    <dbReference type="NCBI Taxonomy" id="2163959"/>
    <lineage>
        <taxon>Bacteria</taxon>
        <taxon>Bacillati</taxon>
        <taxon>Bacillota</taxon>
        <taxon>Bacilli</taxon>
        <taxon>Bacillales</taxon>
        <taxon>Candidatus Carbonibacillus</taxon>
    </lineage>
</organism>
<comment type="caution">
    <text evidence="9">The sequence shown here is derived from an EMBL/GenBank/DDBJ whole genome shotgun (WGS) entry which is preliminary data.</text>
</comment>
<reference evidence="10" key="1">
    <citation type="journal article" date="2018" name="Sci. Rep.">
        <title>Lignite coal burning seam in the remote Altai Mountains harbors a hydrogen-driven thermophilic microbial community.</title>
        <authorList>
            <person name="Kadnikov V.V."/>
            <person name="Mardanov A.V."/>
            <person name="Ivasenko D.A."/>
            <person name="Antsiferov D.V."/>
            <person name="Beletsky A.V."/>
            <person name="Karnachuk O.V."/>
            <person name="Ravin N.V."/>
        </authorList>
    </citation>
    <scope>NUCLEOTIDE SEQUENCE [LARGE SCALE GENOMIC DNA]</scope>
</reference>
<evidence type="ECO:0000256" key="5">
    <source>
        <dbReference type="ARBA" id="ARBA00022840"/>
    </source>
</evidence>
<keyword evidence="6" id="KW-0175">Coiled coil</keyword>
<dbReference type="Proteomes" id="UP000244338">
    <property type="component" value="Unassembled WGS sequence"/>
</dbReference>
<gene>
    <name evidence="9" type="ORF">BSOLF_0829</name>
</gene>
<name>A0A2R6Y0A6_9BACL</name>
<dbReference type="InterPro" id="IPR047187">
    <property type="entry name" value="SF1_C_Upf1"/>
</dbReference>
<keyword evidence="2" id="KW-0547">Nucleotide-binding</keyword>
<dbReference type="GO" id="GO:0043139">
    <property type="term" value="F:5'-3' DNA helicase activity"/>
    <property type="evidence" value="ECO:0007669"/>
    <property type="project" value="TreeGrafter"/>
</dbReference>
<keyword evidence="5" id="KW-0067">ATP-binding</keyword>
<feature type="domain" description="DNA2/NAM7 helicase helicase" evidence="7">
    <location>
        <begin position="710"/>
        <end position="874"/>
    </location>
</feature>
<evidence type="ECO:0000256" key="6">
    <source>
        <dbReference type="SAM" id="Coils"/>
    </source>
</evidence>
<evidence type="ECO:0000313" key="9">
    <source>
        <dbReference type="EMBL" id="PTQ56111.1"/>
    </source>
</evidence>
<dbReference type="Gene3D" id="3.40.50.300">
    <property type="entry name" value="P-loop containing nucleotide triphosphate hydrolases"/>
    <property type="match status" value="3"/>
</dbReference>
<evidence type="ECO:0000256" key="1">
    <source>
        <dbReference type="ARBA" id="ARBA00007913"/>
    </source>
</evidence>
<dbReference type="EMBL" id="PEBX01000045">
    <property type="protein sequence ID" value="PTQ56111.1"/>
    <property type="molecule type" value="Genomic_DNA"/>
</dbReference>